<dbReference type="Proteomes" id="UP000698752">
    <property type="component" value="Unassembled WGS sequence"/>
</dbReference>
<dbReference type="RefSeq" id="WP_211868653.1">
    <property type="nucleotide sequence ID" value="NZ_JAAEDI010000010.1"/>
</dbReference>
<organism evidence="1 2">
    <name type="scientific">Neoroseomonas terrae</name>
    <dbReference type="NCBI Taxonomy" id="424799"/>
    <lineage>
        <taxon>Bacteria</taxon>
        <taxon>Pseudomonadati</taxon>
        <taxon>Pseudomonadota</taxon>
        <taxon>Alphaproteobacteria</taxon>
        <taxon>Acetobacterales</taxon>
        <taxon>Acetobacteraceae</taxon>
        <taxon>Neoroseomonas</taxon>
    </lineage>
</organism>
<gene>
    <name evidence="1" type="ORF">GXW78_10790</name>
</gene>
<evidence type="ECO:0000313" key="2">
    <source>
        <dbReference type="Proteomes" id="UP000698752"/>
    </source>
</evidence>
<proteinExistence type="predicted"/>
<accession>A0ABS5EGQ3</accession>
<reference evidence="2" key="1">
    <citation type="journal article" date="2021" name="Syst. Appl. Microbiol.">
        <title>Roseomonas hellenica sp. nov., isolated from roots of wild-growing Alkanna tinctoria.</title>
        <authorList>
            <person name="Rat A."/>
            <person name="Naranjo H.D."/>
            <person name="Lebbe L."/>
            <person name="Cnockaert M."/>
            <person name="Krigas N."/>
            <person name="Grigoriadou K."/>
            <person name="Maloupa E."/>
            <person name="Willems A."/>
        </authorList>
    </citation>
    <scope>NUCLEOTIDE SEQUENCE [LARGE SCALE GENOMIC DNA]</scope>
    <source>
        <strain evidence="2">LMG 31159</strain>
    </source>
</reference>
<name>A0ABS5EGQ3_9PROT</name>
<evidence type="ECO:0000313" key="1">
    <source>
        <dbReference type="EMBL" id="MBR0650150.1"/>
    </source>
</evidence>
<dbReference type="EMBL" id="JAAEDI010000010">
    <property type="protein sequence ID" value="MBR0650150.1"/>
    <property type="molecule type" value="Genomic_DNA"/>
</dbReference>
<sequence>MTRVALLTIWTNGQLRSAVDDKKEVEPALGDLHLRDSDVKEADTIRLERPLDGPIAFDLR</sequence>
<keyword evidence="2" id="KW-1185">Reference proteome</keyword>
<comment type="caution">
    <text evidence="1">The sequence shown here is derived from an EMBL/GenBank/DDBJ whole genome shotgun (WGS) entry which is preliminary data.</text>
</comment>
<protein>
    <submittedName>
        <fullName evidence="1">Uncharacterized protein</fullName>
    </submittedName>
</protein>